<dbReference type="EMBL" id="CADEBD010000294">
    <property type="protein sequence ID" value="CAB3234401.1"/>
    <property type="molecule type" value="Genomic_DNA"/>
</dbReference>
<dbReference type="AlphaFoldDB" id="A0A8S0ZMW3"/>
<reference evidence="1 2" key="1">
    <citation type="submission" date="2020-04" db="EMBL/GenBank/DDBJ databases">
        <authorList>
            <person name="Wallbank WR R."/>
            <person name="Pardo Diaz C."/>
            <person name="Kozak K."/>
            <person name="Martin S."/>
            <person name="Jiggins C."/>
            <person name="Moest M."/>
            <person name="Warren A I."/>
            <person name="Byers J.R.P. K."/>
            <person name="Montejo-Kovacevich G."/>
            <person name="Yen C E."/>
        </authorList>
    </citation>
    <scope>NUCLEOTIDE SEQUENCE [LARGE SCALE GENOMIC DNA]</scope>
</reference>
<dbReference type="Proteomes" id="UP000494256">
    <property type="component" value="Unassembled WGS sequence"/>
</dbReference>
<comment type="caution">
    <text evidence="1">The sequence shown here is derived from an EMBL/GenBank/DDBJ whole genome shotgun (WGS) entry which is preliminary data.</text>
</comment>
<sequence>MALDKQKILNELGSVVNQLQSANCGCMGKLFSNSGQANYNPGHMTGHNGGYNMPHCGYAQNQGYNSPCAGEPYGGRRCMGYCNPPKLYSDTYNYLNRNLMQPVVQEVYQDLKSINPDNTIMNSPMAAQMGLPATNNSNQGNMGQNSMPAVPLGNPNTHCGHMHGPHLHFGNVAMDNPNAHGMGQMGQGMEQGHMGHGMGHMGHGMDHMRQEEEHGMRQMGQDQGMGVIGQDQGMSQMVQQQGMGQMGQHQGMGQMGQEQGMGHMGQGMNQMGQMGHGMGHMNHEMDRSGGVMGDMGQHIMKMMTSSNVRPNKIPNVVTPQTNVPGNMPQSGDNGNMMSANNQGQYNSGQMQNITGYMQQGHPEMQTQQNTFPGAAENAQSNQMHGNMNPMISGSRPTGNMNAKNLDNHGAYGQHSPGISKFNEMFPGIMKGDLGFDPMAIAIQMNPANQQKTAMDTMEKLMMNNSRGLNKVMDSKGNASPHMQPVINAAHAASARINQPNQPRIEETGQKIPESQRDNNLIQQQIYSQQNDQIPQRLYRPPQQQMIDPNTGAVINNPPLPTVYEGSEDPNAKQQPPVSYATPPTAPEMYKDPILPADTSRNLLHSHHFHHSKPPKYYEYNTIGQPVERQYQSADNPSKYSHVKQTVSKTALVGNKPIGRIPSRTQQQVIYNQYKGSQSFTQQNIKPNARNVTHSDPRIALPEYALQAPIEKYNGDSAANDEVTPVNAKFPNVTAKQAAEKNVKLRNGLQDQVFSAYPTSAKWSFHGNNSAAPYSVGYRLRSK</sequence>
<evidence type="ECO:0000313" key="1">
    <source>
        <dbReference type="EMBL" id="CAB3234401.1"/>
    </source>
</evidence>
<organism evidence="1 2">
    <name type="scientific">Arctia plantaginis</name>
    <name type="common">Wood tiger moth</name>
    <name type="synonym">Phalaena plantaginis</name>
    <dbReference type="NCBI Taxonomy" id="874455"/>
    <lineage>
        <taxon>Eukaryota</taxon>
        <taxon>Metazoa</taxon>
        <taxon>Ecdysozoa</taxon>
        <taxon>Arthropoda</taxon>
        <taxon>Hexapoda</taxon>
        <taxon>Insecta</taxon>
        <taxon>Pterygota</taxon>
        <taxon>Neoptera</taxon>
        <taxon>Endopterygota</taxon>
        <taxon>Lepidoptera</taxon>
        <taxon>Glossata</taxon>
        <taxon>Ditrysia</taxon>
        <taxon>Noctuoidea</taxon>
        <taxon>Erebidae</taxon>
        <taxon>Arctiinae</taxon>
        <taxon>Arctia</taxon>
    </lineage>
</organism>
<accession>A0A8S0ZMW3</accession>
<name>A0A8S0ZMW3_ARCPL</name>
<gene>
    <name evidence="1" type="ORF">APLA_LOCUS6611</name>
</gene>
<dbReference type="OrthoDB" id="7181968at2759"/>
<protein>
    <submittedName>
        <fullName evidence="1">Uncharacterized protein</fullName>
    </submittedName>
</protein>
<evidence type="ECO:0000313" key="2">
    <source>
        <dbReference type="Proteomes" id="UP000494256"/>
    </source>
</evidence>
<proteinExistence type="predicted"/>